<dbReference type="PANTHER" id="PTHR30193:SF37">
    <property type="entry name" value="INNER MEMBRANE ABC TRANSPORTER PERMEASE PROTEIN YCJO"/>
    <property type="match status" value="1"/>
</dbReference>
<evidence type="ECO:0000256" key="2">
    <source>
        <dbReference type="ARBA" id="ARBA00022448"/>
    </source>
</evidence>
<dbReference type="PROSITE" id="PS50928">
    <property type="entry name" value="ABC_TM1"/>
    <property type="match status" value="1"/>
</dbReference>
<dbReference type="InterPro" id="IPR051393">
    <property type="entry name" value="ABC_transporter_permease"/>
</dbReference>
<dbReference type="EMBL" id="QRXY01000024">
    <property type="protein sequence ID" value="RGU42913.1"/>
    <property type="molecule type" value="Genomic_DNA"/>
</dbReference>
<evidence type="ECO:0000256" key="1">
    <source>
        <dbReference type="ARBA" id="ARBA00004651"/>
    </source>
</evidence>
<evidence type="ECO:0000256" key="3">
    <source>
        <dbReference type="ARBA" id="ARBA00022475"/>
    </source>
</evidence>
<dbReference type="GO" id="GO:0055085">
    <property type="term" value="P:transmembrane transport"/>
    <property type="evidence" value="ECO:0007669"/>
    <property type="project" value="InterPro"/>
</dbReference>
<sequence>MEKIMKNTKSSRKGLTLKQKEAVTGLIFISLPLLSLIIMMYYPIIRSFFISFFEWNLLQKPKFIGIENYKTLIHDEVFKQALTNTFKWVIIYVPMSTITSFLLALLLDRKLKGAGFFRTLYYLPVVCPIVVVSLLFVWIYNTDYGILNFILKNLFHMDPIGWLTDSKYSLFAIAIMSVWKWAGYNMLIFLSALQGIDESLYEAAAIDGITPWRKLIDIKIPLVMPSIYFVMLTAVIDAFQIFTEIFIMTKGGPGYSTYTVSYYLWSNAFEYSKMGYACAMAAVMFVIILTITLIQNKVMSKKVDYEA</sequence>
<evidence type="ECO:0000256" key="6">
    <source>
        <dbReference type="ARBA" id="ARBA00023136"/>
    </source>
</evidence>
<comment type="subcellular location">
    <subcellularLocation>
        <location evidence="1 7">Cell membrane</location>
        <topology evidence="1 7">Multi-pass membrane protein</topology>
    </subcellularLocation>
</comment>
<accession>A0A412SZ54</accession>
<protein>
    <submittedName>
        <fullName evidence="9">Sugar ABC transporter permease</fullName>
    </submittedName>
</protein>
<dbReference type="InterPro" id="IPR035906">
    <property type="entry name" value="MetI-like_sf"/>
</dbReference>
<feature type="transmembrane region" description="Helical" evidence="7">
    <location>
        <begin position="88"/>
        <end position="107"/>
    </location>
</feature>
<feature type="transmembrane region" description="Helical" evidence="7">
    <location>
        <begin position="222"/>
        <end position="242"/>
    </location>
</feature>
<evidence type="ECO:0000313" key="10">
    <source>
        <dbReference type="Proteomes" id="UP000285693"/>
    </source>
</evidence>
<dbReference type="GO" id="GO:0005886">
    <property type="term" value="C:plasma membrane"/>
    <property type="evidence" value="ECO:0007669"/>
    <property type="project" value="UniProtKB-SubCell"/>
</dbReference>
<keyword evidence="4 7" id="KW-0812">Transmembrane</keyword>
<gene>
    <name evidence="9" type="ORF">DWW65_14490</name>
</gene>
<dbReference type="PANTHER" id="PTHR30193">
    <property type="entry name" value="ABC TRANSPORTER PERMEASE PROTEIN"/>
    <property type="match status" value="1"/>
</dbReference>
<dbReference type="Proteomes" id="UP000285693">
    <property type="component" value="Unassembled WGS sequence"/>
</dbReference>
<evidence type="ECO:0000259" key="8">
    <source>
        <dbReference type="PROSITE" id="PS50928"/>
    </source>
</evidence>
<comment type="caution">
    <text evidence="9">The sequence shown here is derived from an EMBL/GenBank/DDBJ whole genome shotgun (WGS) entry which is preliminary data.</text>
</comment>
<evidence type="ECO:0000313" key="9">
    <source>
        <dbReference type="EMBL" id="RGU42913.1"/>
    </source>
</evidence>
<keyword evidence="3" id="KW-1003">Cell membrane</keyword>
<dbReference type="AlphaFoldDB" id="A0A412SZ54"/>
<dbReference type="SUPFAM" id="SSF161098">
    <property type="entry name" value="MetI-like"/>
    <property type="match status" value="1"/>
</dbReference>
<keyword evidence="5 7" id="KW-1133">Transmembrane helix</keyword>
<keyword evidence="2 7" id="KW-0813">Transport</keyword>
<feature type="transmembrane region" description="Helical" evidence="7">
    <location>
        <begin position="21"/>
        <end position="44"/>
    </location>
</feature>
<dbReference type="Gene3D" id="1.10.3720.10">
    <property type="entry name" value="MetI-like"/>
    <property type="match status" value="1"/>
</dbReference>
<evidence type="ECO:0000256" key="4">
    <source>
        <dbReference type="ARBA" id="ARBA00022692"/>
    </source>
</evidence>
<comment type="similarity">
    <text evidence="7">Belongs to the binding-protein-dependent transport system permease family.</text>
</comment>
<feature type="domain" description="ABC transmembrane type-1" evidence="8">
    <location>
        <begin position="82"/>
        <end position="295"/>
    </location>
</feature>
<evidence type="ECO:0000256" key="7">
    <source>
        <dbReference type="RuleBase" id="RU363032"/>
    </source>
</evidence>
<keyword evidence="6 7" id="KW-0472">Membrane</keyword>
<organism evidence="9 10">
    <name type="scientific">Coprococcus comes</name>
    <dbReference type="NCBI Taxonomy" id="410072"/>
    <lineage>
        <taxon>Bacteria</taxon>
        <taxon>Bacillati</taxon>
        <taxon>Bacillota</taxon>
        <taxon>Clostridia</taxon>
        <taxon>Lachnospirales</taxon>
        <taxon>Lachnospiraceae</taxon>
        <taxon>Coprococcus</taxon>
    </lineage>
</organism>
<reference evidence="9 10" key="1">
    <citation type="submission" date="2018-08" db="EMBL/GenBank/DDBJ databases">
        <title>A genome reference for cultivated species of the human gut microbiota.</title>
        <authorList>
            <person name="Zou Y."/>
            <person name="Xue W."/>
            <person name="Luo G."/>
        </authorList>
    </citation>
    <scope>NUCLEOTIDE SEQUENCE [LARGE SCALE GENOMIC DNA]</scope>
    <source>
        <strain evidence="9 10">AF16-31</strain>
    </source>
</reference>
<feature type="transmembrane region" description="Helical" evidence="7">
    <location>
        <begin position="119"/>
        <end position="140"/>
    </location>
</feature>
<name>A0A412SZ54_9FIRM</name>
<evidence type="ECO:0000256" key="5">
    <source>
        <dbReference type="ARBA" id="ARBA00022989"/>
    </source>
</evidence>
<dbReference type="InterPro" id="IPR000515">
    <property type="entry name" value="MetI-like"/>
</dbReference>
<proteinExistence type="inferred from homology"/>
<feature type="transmembrane region" description="Helical" evidence="7">
    <location>
        <begin position="274"/>
        <end position="294"/>
    </location>
</feature>
<dbReference type="Pfam" id="PF00528">
    <property type="entry name" value="BPD_transp_1"/>
    <property type="match status" value="1"/>
</dbReference>
<dbReference type="CDD" id="cd06261">
    <property type="entry name" value="TM_PBP2"/>
    <property type="match status" value="1"/>
</dbReference>